<reference evidence="2" key="1">
    <citation type="journal article" date="2023" name="G3 (Bethesda)">
        <title>A reference genome for the long-term kleptoplast-retaining sea slug Elysia crispata morphotype clarki.</title>
        <authorList>
            <person name="Eastman K.E."/>
            <person name="Pendleton A.L."/>
            <person name="Shaikh M.A."/>
            <person name="Suttiyut T."/>
            <person name="Ogas R."/>
            <person name="Tomko P."/>
            <person name="Gavelis G."/>
            <person name="Widhalm J.R."/>
            <person name="Wisecaver J.H."/>
        </authorList>
    </citation>
    <scope>NUCLEOTIDE SEQUENCE</scope>
    <source>
        <strain evidence="2">ECLA1</strain>
    </source>
</reference>
<gene>
    <name evidence="2" type="ORF">RRG08_052979</name>
</gene>
<sequence>MVAGPEPHAPSVPPFDPEESRDVPVLSAHPPLLLVLPRLQAFLAPTRLTHGPPSPPSSCAGYPKGPGTCHPPIVLDLLGTWFKKFLAKTTLRFRPERPETDARIARERESKSHGQGQHATRQAA</sequence>
<feature type="compositionally biased region" description="Polar residues" evidence="1">
    <location>
        <begin position="113"/>
        <end position="124"/>
    </location>
</feature>
<organism evidence="2 3">
    <name type="scientific">Elysia crispata</name>
    <name type="common">lettuce slug</name>
    <dbReference type="NCBI Taxonomy" id="231223"/>
    <lineage>
        <taxon>Eukaryota</taxon>
        <taxon>Metazoa</taxon>
        <taxon>Spiralia</taxon>
        <taxon>Lophotrochozoa</taxon>
        <taxon>Mollusca</taxon>
        <taxon>Gastropoda</taxon>
        <taxon>Heterobranchia</taxon>
        <taxon>Euthyneura</taxon>
        <taxon>Panpulmonata</taxon>
        <taxon>Sacoglossa</taxon>
        <taxon>Placobranchoidea</taxon>
        <taxon>Plakobranchidae</taxon>
        <taxon>Elysia</taxon>
    </lineage>
</organism>
<feature type="region of interest" description="Disordered" evidence="1">
    <location>
        <begin position="93"/>
        <end position="124"/>
    </location>
</feature>
<evidence type="ECO:0000256" key="1">
    <source>
        <dbReference type="SAM" id="MobiDB-lite"/>
    </source>
</evidence>
<feature type="region of interest" description="Disordered" evidence="1">
    <location>
        <begin position="46"/>
        <end position="66"/>
    </location>
</feature>
<feature type="region of interest" description="Disordered" evidence="1">
    <location>
        <begin position="1"/>
        <end position="23"/>
    </location>
</feature>
<accession>A0AAE1DH98</accession>
<comment type="caution">
    <text evidence="2">The sequence shown here is derived from an EMBL/GenBank/DDBJ whole genome shotgun (WGS) entry which is preliminary data.</text>
</comment>
<evidence type="ECO:0000313" key="2">
    <source>
        <dbReference type="EMBL" id="KAK3770639.1"/>
    </source>
</evidence>
<name>A0AAE1DH98_9GAST</name>
<protein>
    <submittedName>
        <fullName evidence="2">Uncharacterized protein</fullName>
    </submittedName>
</protein>
<dbReference type="AlphaFoldDB" id="A0AAE1DH98"/>
<evidence type="ECO:0000313" key="3">
    <source>
        <dbReference type="Proteomes" id="UP001283361"/>
    </source>
</evidence>
<keyword evidence="3" id="KW-1185">Reference proteome</keyword>
<dbReference type="EMBL" id="JAWDGP010003795">
    <property type="protein sequence ID" value="KAK3770639.1"/>
    <property type="molecule type" value="Genomic_DNA"/>
</dbReference>
<proteinExistence type="predicted"/>
<dbReference type="Proteomes" id="UP001283361">
    <property type="component" value="Unassembled WGS sequence"/>
</dbReference>
<feature type="compositionally biased region" description="Basic and acidic residues" evidence="1">
    <location>
        <begin position="93"/>
        <end position="112"/>
    </location>
</feature>